<dbReference type="GO" id="GO:0005737">
    <property type="term" value="C:cytoplasm"/>
    <property type="evidence" value="ECO:0007669"/>
    <property type="project" value="TreeGrafter"/>
</dbReference>
<dbReference type="PROSITE" id="PS51272">
    <property type="entry name" value="SLH"/>
    <property type="match status" value="3"/>
</dbReference>
<dbReference type="Gene3D" id="2.130.10.30">
    <property type="entry name" value="Regulator of chromosome condensation 1/beta-lactamase-inhibitor protein II"/>
    <property type="match status" value="3"/>
</dbReference>
<dbReference type="InterPro" id="IPR001119">
    <property type="entry name" value="SLH_dom"/>
</dbReference>
<dbReference type="PROSITE" id="PS50012">
    <property type="entry name" value="RCC1_3"/>
    <property type="match status" value="11"/>
</dbReference>
<dbReference type="OrthoDB" id="27389at2"/>
<feature type="region of interest" description="Disordered" evidence="1">
    <location>
        <begin position="1164"/>
        <end position="1186"/>
    </location>
</feature>
<keyword evidence="2" id="KW-0732">Signal</keyword>
<feature type="signal peptide" evidence="2">
    <location>
        <begin position="1"/>
        <end position="31"/>
    </location>
</feature>
<dbReference type="Pfam" id="PF13540">
    <property type="entry name" value="RCC1_2"/>
    <property type="match status" value="14"/>
</dbReference>
<comment type="caution">
    <text evidence="4">The sequence shown here is derived from an EMBL/GenBank/DDBJ whole genome shotgun (WGS) entry which is preliminary data.</text>
</comment>
<dbReference type="Pfam" id="PF00395">
    <property type="entry name" value="SLH"/>
    <property type="match status" value="3"/>
</dbReference>
<name>A0A229UGN4_9BACL</name>
<dbReference type="PANTHER" id="PTHR45982">
    <property type="entry name" value="REGULATOR OF CHROMOSOME CONDENSATION"/>
    <property type="match status" value="1"/>
</dbReference>
<accession>A0A229UGN4</accession>
<feature type="compositionally biased region" description="Low complexity" evidence="1">
    <location>
        <begin position="1164"/>
        <end position="1183"/>
    </location>
</feature>
<evidence type="ECO:0000256" key="2">
    <source>
        <dbReference type="SAM" id="SignalP"/>
    </source>
</evidence>
<dbReference type="RefSeq" id="WP_094018580.1">
    <property type="nucleotide sequence ID" value="NZ_NMQW01000062.1"/>
</dbReference>
<feature type="domain" description="SLH" evidence="3">
    <location>
        <begin position="1412"/>
        <end position="1469"/>
    </location>
</feature>
<dbReference type="InterPro" id="IPR009091">
    <property type="entry name" value="RCC1/BLIP-II"/>
</dbReference>
<evidence type="ECO:0000256" key="1">
    <source>
        <dbReference type="SAM" id="MobiDB-lite"/>
    </source>
</evidence>
<proteinExistence type="predicted"/>
<gene>
    <name evidence="4" type="ORF">CF651_30190</name>
</gene>
<protein>
    <recommendedName>
        <fullName evidence="3">SLH domain-containing protein</fullName>
    </recommendedName>
</protein>
<dbReference type="Pfam" id="PF12733">
    <property type="entry name" value="Cadherin-like"/>
    <property type="match status" value="3"/>
</dbReference>
<dbReference type="EMBL" id="NMQW01000062">
    <property type="protein sequence ID" value="OXM82557.1"/>
    <property type="molecule type" value="Genomic_DNA"/>
</dbReference>
<feature type="domain" description="SLH" evidence="3">
    <location>
        <begin position="1285"/>
        <end position="1347"/>
    </location>
</feature>
<feature type="chain" id="PRO_5012195424" description="SLH domain-containing protein" evidence="2">
    <location>
        <begin position="32"/>
        <end position="1469"/>
    </location>
</feature>
<keyword evidence="5" id="KW-1185">Reference proteome</keyword>
<dbReference type="InterPro" id="IPR025883">
    <property type="entry name" value="Cadherin-like_domain"/>
</dbReference>
<dbReference type="PANTHER" id="PTHR45982:SF1">
    <property type="entry name" value="REGULATOR OF CHROMOSOME CONDENSATION"/>
    <property type="match status" value="1"/>
</dbReference>
<evidence type="ECO:0000313" key="5">
    <source>
        <dbReference type="Proteomes" id="UP000215509"/>
    </source>
</evidence>
<sequence>MNRNLGKTARIVLAIFLLWMCVVTEDGSVHAAAGGDWDRGSARIGAIAAGSFHSLALKRDGTVQAWGKNDDGQAIVPSDLNGVKAVAAGSSHSLALKANGEVVAWGKNDVGQINVPIGLSGVVAIAANGSYSLALKSNGEVVAWGSNSSGQTAVPAGLNHVIAIAAGNEHALALKSDGTLVSWGSNTYGESAVPPGLVDVVAIAAGDAYSLALKSNGEVVAWGKSNVAQTSVPSGLDKVVAIAAGEAHALALKSDGSVVIWGSNQSGQAAIPAGLNHVVAVAAGKGHSMALQLDDTIMAWGDNGDGQSTAPGNVSIPVKAKAISGGGSHSMALRSDGIIDAWGRNDYGESTVAAGLTGVAAIAAGRYHSVALKSDGTVVVWGHNIAKSNMPTDLDGVVKVDANGWYSMALQSDGTVRAWGSNSLGQTNVPAGLSGVVDIAAGTYHALALKSDGTIAAWGNDSDGQVSGVTGLSDVVAVAAGGNHSLALKSDGTVVAWGSNSTYNYGQTAIPAGLSNAIAVAAGEWHSLALKSDGTVVAWGNNDFGQSTVPAGLNHVVAIAAGYGHSMALKADGTVVAWGDNADGETNVPGNANLSDLSISTGALSPSFAPSVTSYTYQYVGASTATIAVTAMLTDSAHAALLIDGQVQPSGTAVPVSLSAGSTTTVPVRVEPYIKPGKTYAVTVRRDSTPPLILFGTDGNESHTQSASTTVAVTDTESGLDTATLEYAWSADTTEPTGGWSHFASGDTLTAGGTNGDTYLHIRARDRVGNVAHTVSNRFRLDNAAPNVIITMVTADGNAYMDNTWTSQEVTVRVNAADAGGITDLTYSADGGTTWHGYTSEVQLQNEGEFPFFVRAVDSAGNVALEQRTVKISKTGLKLTPTLVKADGSSYTSGTWTNAGVTASVYAEAGASGIASLTYMLDGGVPQSYVNNAPIRLQQEGKHALLFRITDTAGNTASLPLAVHIDETPSTVAFGTDGSESWAVTASTSVTVSDAGSGVSSPALAYAWAADTTEPSAGWKPFANGSEISFGGVDGDRYLHVRAQDAAGNAVHAVSNRFRLDQSTAELGNMMISAGTLNPVFAPGTIQYAANVANEVSSIRVTPAVIDETDTVSVSLQGGLPQIVPGGQASPPLSLDVGANTMEVRVTALNGAAKTYTVTVTRAAASGTTSGGDSDSSSSSGSELSDDAQLQSLQVLEHGMELVFTPAFRKDLLDYQVQTTAAQVEIRGQAENSQSTVSINGRIVTGGVTVPLDVGDNRNEIVVKSVNGISKTYVLTIHRTKAEAGYTCPFIDLKGHWAEKEVCEASKMGIVMGISDISYEPDRYITRAEFTVMLVRAMKIPTGGDTSSSSFTDARDIPKWAKSAVAAAAARGISEGYPDGKYYPQKSIDRTELSAMLARAIRLETEGSPAIYADDADIPLWGKPHVYKLKQLGILSGYGDNRFWTKDYTTRAQAGVALLRLLKLEKPAQ</sequence>
<dbReference type="PRINTS" id="PR00633">
    <property type="entry name" value="RCCNDNSATION"/>
</dbReference>
<dbReference type="PROSITE" id="PS00626">
    <property type="entry name" value="RCC1_2"/>
    <property type="match status" value="10"/>
</dbReference>
<dbReference type="SUPFAM" id="SSF50985">
    <property type="entry name" value="RCC1/BLIP-II"/>
    <property type="match status" value="3"/>
</dbReference>
<evidence type="ECO:0000259" key="3">
    <source>
        <dbReference type="PROSITE" id="PS51272"/>
    </source>
</evidence>
<feature type="domain" description="SLH" evidence="3">
    <location>
        <begin position="1348"/>
        <end position="1411"/>
    </location>
</feature>
<evidence type="ECO:0000313" key="4">
    <source>
        <dbReference type="EMBL" id="OXM82557.1"/>
    </source>
</evidence>
<dbReference type="GO" id="GO:0005085">
    <property type="term" value="F:guanyl-nucleotide exchange factor activity"/>
    <property type="evidence" value="ECO:0007669"/>
    <property type="project" value="TreeGrafter"/>
</dbReference>
<reference evidence="4 5" key="1">
    <citation type="submission" date="2017-07" db="EMBL/GenBank/DDBJ databases">
        <title>Genome sequencing and assembly of Paenibacillus rigui.</title>
        <authorList>
            <person name="Mayilraj S."/>
        </authorList>
    </citation>
    <scope>NUCLEOTIDE SEQUENCE [LARGE SCALE GENOMIC DNA]</scope>
    <source>
        <strain evidence="4 5">JCM 16352</strain>
    </source>
</reference>
<dbReference type="InterPro" id="IPR000408">
    <property type="entry name" value="Reg_chr_condens"/>
</dbReference>
<dbReference type="Proteomes" id="UP000215509">
    <property type="component" value="Unassembled WGS sequence"/>
</dbReference>
<dbReference type="InterPro" id="IPR051553">
    <property type="entry name" value="Ran_GTPase-activating"/>
</dbReference>
<organism evidence="4 5">
    <name type="scientific">Paenibacillus rigui</name>
    <dbReference type="NCBI Taxonomy" id="554312"/>
    <lineage>
        <taxon>Bacteria</taxon>
        <taxon>Bacillati</taxon>
        <taxon>Bacillota</taxon>
        <taxon>Bacilli</taxon>
        <taxon>Bacillales</taxon>
        <taxon>Paenibacillaceae</taxon>
        <taxon>Paenibacillus</taxon>
    </lineage>
</organism>